<dbReference type="EMBL" id="CP144693">
    <property type="protein sequence ID" value="WVZ00609.1"/>
    <property type="molecule type" value="Genomic_DNA"/>
</dbReference>
<dbReference type="Proteomes" id="UP001374535">
    <property type="component" value="Chromosome 8"/>
</dbReference>
<proteinExistence type="predicted"/>
<accession>A0AAQ3RMD3</accession>
<dbReference type="AlphaFoldDB" id="A0AAQ3RMD3"/>
<evidence type="ECO:0000313" key="1">
    <source>
        <dbReference type="EMBL" id="WVZ00609.1"/>
    </source>
</evidence>
<organism evidence="1 2">
    <name type="scientific">Vigna mungo</name>
    <name type="common">Black gram</name>
    <name type="synonym">Phaseolus mungo</name>
    <dbReference type="NCBI Taxonomy" id="3915"/>
    <lineage>
        <taxon>Eukaryota</taxon>
        <taxon>Viridiplantae</taxon>
        <taxon>Streptophyta</taxon>
        <taxon>Embryophyta</taxon>
        <taxon>Tracheophyta</taxon>
        <taxon>Spermatophyta</taxon>
        <taxon>Magnoliopsida</taxon>
        <taxon>eudicotyledons</taxon>
        <taxon>Gunneridae</taxon>
        <taxon>Pentapetalae</taxon>
        <taxon>rosids</taxon>
        <taxon>fabids</taxon>
        <taxon>Fabales</taxon>
        <taxon>Fabaceae</taxon>
        <taxon>Papilionoideae</taxon>
        <taxon>50 kb inversion clade</taxon>
        <taxon>NPAAA clade</taxon>
        <taxon>indigoferoid/millettioid clade</taxon>
        <taxon>Phaseoleae</taxon>
        <taxon>Vigna</taxon>
    </lineage>
</organism>
<evidence type="ECO:0000313" key="2">
    <source>
        <dbReference type="Proteomes" id="UP001374535"/>
    </source>
</evidence>
<reference evidence="1 2" key="1">
    <citation type="journal article" date="2023" name="Life. Sci Alliance">
        <title>Evolutionary insights into 3D genome organization and epigenetic landscape of Vigna mungo.</title>
        <authorList>
            <person name="Junaid A."/>
            <person name="Singh B."/>
            <person name="Bhatia S."/>
        </authorList>
    </citation>
    <scope>NUCLEOTIDE SEQUENCE [LARGE SCALE GENOMIC DNA]</scope>
    <source>
        <strain evidence="1">Urdbean</strain>
    </source>
</reference>
<name>A0AAQ3RMD3_VIGMU</name>
<protein>
    <submittedName>
        <fullName evidence="1">Uncharacterized protein</fullName>
    </submittedName>
</protein>
<sequence length="288" mass="32063">MIANLLSALHEPRRLKRMERAASSLIKPVSNPSLFMNSFSLKSETANSSSLPFLSCKTTSAIETLTISSSISAVSFTSLPETSDFGLEATLKLPSNLTFINCLCNVPIFSLKSTEISRLATSRRPKDRPMSCVMSSICLMGCFKFELFVKALARLSSFSRDSKDFLIGGLSKTVFLSLKSLKIGENFSTNMANSEKICTSISEFLAREATSSAKTISSDNSLENFLFSTISISYTKTEFMQQKKNQSSLTGYRRSSIGQHTYLEHRANTTKYQNINKENHTNNIHRRE</sequence>
<keyword evidence="2" id="KW-1185">Reference proteome</keyword>
<gene>
    <name evidence="1" type="ORF">V8G54_026678</name>
</gene>